<organism evidence="9 10">
    <name type="scientific">Evansella tamaricis</name>
    <dbReference type="NCBI Taxonomy" id="2069301"/>
    <lineage>
        <taxon>Bacteria</taxon>
        <taxon>Bacillati</taxon>
        <taxon>Bacillota</taxon>
        <taxon>Bacilli</taxon>
        <taxon>Bacillales</taxon>
        <taxon>Bacillaceae</taxon>
        <taxon>Evansella</taxon>
    </lineage>
</organism>
<dbReference type="Proteomes" id="UP000784880">
    <property type="component" value="Unassembled WGS sequence"/>
</dbReference>
<evidence type="ECO:0000256" key="1">
    <source>
        <dbReference type="ARBA" id="ARBA00007257"/>
    </source>
</evidence>
<feature type="domain" description="Collagen binding" evidence="5">
    <location>
        <begin position="470"/>
        <end position="577"/>
    </location>
</feature>
<dbReference type="PANTHER" id="PTHR36108:SF13">
    <property type="entry name" value="COLOSSIN-B-RELATED"/>
    <property type="match status" value="1"/>
</dbReference>
<feature type="domain" description="CNA-B" evidence="6">
    <location>
        <begin position="2334"/>
        <end position="2414"/>
    </location>
</feature>
<dbReference type="EMBL" id="JAHQCS010000068">
    <property type="protein sequence ID" value="MBU9711361.1"/>
    <property type="molecule type" value="Genomic_DNA"/>
</dbReference>
<feature type="domain" description="CNA-B" evidence="6">
    <location>
        <begin position="1620"/>
        <end position="1705"/>
    </location>
</feature>
<feature type="domain" description="CNA-B" evidence="6">
    <location>
        <begin position="2246"/>
        <end position="2326"/>
    </location>
</feature>
<evidence type="ECO:0000256" key="2">
    <source>
        <dbReference type="ARBA" id="ARBA00022525"/>
    </source>
</evidence>
<feature type="domain" description="SpaA-like prealbumin fold" evidence="7">
    <location>
        <begin position="1035"/>
        <end position="1123"/>
    </location>
</feature>
<keyword evidence="4" id="KW-0812">Transmembrane</keyword>
<sequence length="2644" mass="299082">MKRGLSIFLLWLMLFYTMSSSIMPSYAITPDDQPSVIKDVSLIDEEGNIVNYDTPKTDSKVYIQVQWSVSGKDVNEGDTEKFTLPNEVDILEVQNGVLLEDKLNEEVGSFEALMDDTVVLTFNQRIEELEEATGTFSFEVNLSLEEKKGSVEEEVVIEGETDTYEKDNITFLSTTGEQPYPENLLIEVSLKEILEDGNTRDLEPNEEIIVQSPYNDFNLKLNYRFELPNNHTYRDGSIYTIEVPKHFTIPVVIDPEPLVRGDGQVFGSFITEGNKILITFNENVQYESNIIGYISLSSSFDKNYDGPALGEPISIPLSNGETTEFPVRFVPDGSAIEKNGVPNKVYNTDTIEWTIDINKNLQVLEDVVLDDVLTEGDHQYIEGSMRFYQLVMNANGTVVDVIELTEYENTTFPIEFDKIEQAYRIVYETEILDNVGERYRNVATLNGTNMSQVEASASVSVSRGKPLEKGAVAYNNVTQTITWTIKYNYDEKVIPVQSAKLTDKLGNNQVLVGNSFVVEEVDIDSDDGSVIGTTIIPEDAYVIHQTPDGFEFTFEEGIDRAYNITYETTVDERVLDNVLIENTVEDDYNNSTTGQQTIHQGVFIKSHTGNTNYKTKETNWQILINRDEQPMNNMVVIDTLPNGFTPKNIQLTHDGNTWDEGEEYIFEYDNGVMRFEMMEPVTKRVYIRYTTEINFDDVDPSLTTYRNNATLEWEPEGETETYTKSASATFDPDNYTKNNGFKHGSYNALTKEITWQIGLNYNNQSLSNVVLEDIIQGNQNFDISNLRVYEMILTGEVDGYDVGNEVTSDFIINNVTSSNDEPGFEVEFGSINSGYLIEYTTDLNGEQIEATYNNDVNISSDNSDDIHLPASVSISYGGEYTNKQAQQNAFNPRVVNWVVRINYSQSEVNQLSLTDTPSINQTVLTDTIKIFGTTVTENSITKNSTDLLVEGEDYTLTMVEDSEGQESFTIDFLEETINRAYILEYDTYILYAGDGTISNTLHFDAVEIVDNEEDGSFNTNINFSQISGGIEGEVGSLEVVKVDYDDDENTLSGAVFELYDESGAVLLKSGITNEDGKVKFNNLLYANYQLKEAEAPDGYVVGIQDQQTVTINEAVETVTIANKEIKRHVQLTKVDGYDNSPLEGVIFELRRADGTIVDHLNESDLTTDENGQIYIEDLEPNNYYFVELQPKVHYQENEREYSFTIEPLQTDIDQLTIENELIPGTVTITKVDKDRPEDGLSDAIFEISDENNRVVDTVTTGVDGIGVSHDLRPGEYTLKEVAAPFGFNRSEEAEAGIVFTIEKSQETSLKIDTITNEVKTADLEIIKRGEISERLLPGALFELEYVSGDYAHLDFIVQTGTTGVDGRVQFENLKPGTYELRELEAPPGHIKSDPLEIELTLAHVNNNQVVQREVRNSPFAEVRLTKEDADTGYLLEGAIFDVITMEGVEVEGFTGFTTNSDGEIRIGGLPVGDYQLKETNAPYGYNIIDDGITEPFTISETTETEIITIEPVENEIIRGDVTLIKRDGDTEIPLADVTFTLRGEDLLHDGEYGETTHTTNENGEIHVENLRPGKYMFEEVAPLDGYQGQWAVHLGSFEIELNPTETVEVEIENYQLVDFEIVKYWNDTDEETRPDEVTIRVLQNGRFLFEETMTKSNNWNIEITGLDAVDENGEKYTYTIEEPPVDGYILESLTGNSNDGFIIRNVQAMDLTASKIWKDEPGTAQRATVSVDLYRNGVLHRSGEIRESSDWKFVFTDLPIFDEAGNHYYYTIGERSVPGYDMEEIIPTDSGFEITNVRAGETVVSGEKIWLDDDSEDRPEFITVHLLRNGGPIPIDEQEVTADTDWAFSFEGLDEFDDQGVPYSYTVEEDPVEGYETTINGYTITNLRVGEIDVRGEKIWLDDDSEDRPESITVHLFQNGDHIDEQEVTGDANWEFSFSNLAEFDNQGKAYTYRVEEYPVDGYATTIDGYTITNLRVGEIDVRGEKIWLDDDSEVRPESITVHLLQNGDHIDEQEVTGDAKWEFSFLNLAEFDNQGKAYTYTVEEETVEGYETSIDGYTITNLRVGEIDVRGDKIWLDDDSEDRPESITVHLLQDGERMDEQEVNADSNWEFTFANLAEFDHQGKTYIYSVEEELVEGYETTIDGYEITNLRVGTTEVRGEKIWLDDNSEERPASITVYLLQNGEQINEQEVTDDANWQFSFASLVQYDEQGVAYTYTVEEEPIDGYETTIDGYTITNLRVGETEVSGEKTWLDDNSEDRPTAIEVYLLQNGEMVETQQVTVEDEWKYQFTNLAAYDNYGVLYSYTVEEAEVSGYEPIYDGFDITNLRAGITEISGEKIWLDDHSSDRPSLIEVHLIRDGVSYATQKLSESTNWQYSFSELEMFDEQGVAYTYTVEEEPVEGYETSIDGYTITNLRVGEIGISGEKTWLDDNSEKRPDSITVYLLQNGERMDEQEVSANSNWNYTFTGLDQFDDKGGSYVYTVEEEPVEGYDTTIEGFNITNVRAGVTVIEGEKIWKGDTESARPNVIFVDVYQNGIYYATVEVTSASHWEYRLSDLPKYDEEGVLYEYTVEEKVVEGYESTVDGYIITNTMIKQLDEGKAHDKDSLPDTATNLYTKLLIGVVILVTGILVLRLKRRRRKVLDN</sequence>
<dbReference type="RefSeq" id="WP_217065240.1">
    <property type="nucleotide sequence ID" value="NZ_JAHQCS010000068.1"/>
</dbReference>
<evidence type="ECO:0000313" key="10">
    <source>
        <dbReference type="Proteomes" id="UP000784880"/>
    </source>
</evidence>
<feature type="domain" description="Collagen binding" evidence="5">
    <location>
        <begin position="738"/>
        <end position="865"/>
    </location>
</feature>
<feature type="domain" description="SpaA-like prealbumin fold" evidence="7">
    <location>
        <begin position="1519"/>
        <end position="1614"/>
    </location>
</feature>
<dbReference type="InterPro" id="IPR041171">
    <property type="entry name" value="SDR_Ig"/>
</dbReference>
<feature type="domain" description="CNA-B" evidence="6">
    <location>
        <begin position="2422"/>
        <end position="2502"/>
    </location>
</feature>
<feature type="domain" description="Collagen binding" evidence="5">
    <location>
        <begin position="335"/>
        <end position="455"/>
    </location>
</feature>
<comment type="caution">
    <text evidence="9">The sequence shown here is derived from an EMBL/GenBank/DDBJ whole genome shotgun (WGS) entry which is preliminary data.</text>
</comment>
<feature type="domain" description="Collagen binding" evidence="5">
    <location>
        <begin position="881"/>
        <end position="1010"/>
    </location>
</feature>
<reference evidence="9 10" key="1">
    <citation type="submission" date="2021-06" db="EMBL/GenBank/DDBJ databases">
        <title>Bacillus sp. RD4P76, an endophyte from a halophyte.</title>
        <authorList>
            <person name="Sun J.-Q."/>
        </authorList>
    </citation>
    <scope>NUCLEOTIDE SEQUENCE [LARGE SCALE GENOMIC DNA]</scope>
    <source>
        <strain evidence="9 10">CGMCC 1.15917</strain>
    </source>
</reference>
<evidence type="ECO:0000256" key="4">
    <source>
        <dbReference type="SAM" id="Phobius"/>
    </source>
</evidence>
<feature type="domain" description="SpaA-like prealbumin fold" evidence="7">
    <location>
        <begin position="1128"/>
        <end position="1217"/>
    </location>
</feature>
<feature type="domain" description="CNA-B" evidence="6">
    <location>
        <begin position="2510"/>
        <end position="2591"/>
    </location>
</feature>
<evidence type="ECO:0000256" key="3">
    <source>
        <dbReference type="ARBA" id="ARBA00022729"/>
    </source>
</evidence>
<keyword evidence="2" id="KW-0964">Secreted</keyword>
<feature type="domain" description="SDR-like Ig" evidence="8">
    <location>
        <begin position="56"/>
        <end position="142"/>
    </location>
</feature>
<dbReference type="InterPro" id="IPR008454">
    <property type="entry name" value="Collagen-bd_Cna-like_B-typ_dom"/>
</dbReference>
<feature type="domain" description="CNA-B" evidence="6">
    <location>
        <begin position="1804"/>
        <end position="1886"/>
    </location>
</feature>
<comment type="similarity">
    <text evidence="1">Belongs to the serine-aspartate repeat-containing protein (SDr) family.</text>
</comment>
<dbReference type="Pfam" id="PF17802">
    <property type="entry name" value="SpaA"/>
    <property type="match status" value="6"/>
</dbReference>
<accession>A0ABS6JCF6</accession>
<keyword evidence="4" id="KW-0472">Membrane</keyword>
<feature type="transmembrane region" description="Helical" evidence="4">
    <location>
        <begin position="2614"/>
        <end position="2632"/>
    </location>
</feature>
<feature type="domain" description="CNA-B" evidence="6">
    <location>
        <begin position="2158"/>
        <end position="2238"/>
    </location>
</feature>
<feature type="domain" description="SpaA-like prealbumin fold" evidence="7">
    <location>
        <begin position="1224"/>
        <end position="1311"/>
    </location>
</feature>
<proteinExistence type="inferred from homology"/>
<dbReference type="InterPro" id="IPR008456">
    <property type="entry name" value="Collagen-bd_dom"/>
</dbReference>
<feature type="domain" description="CNA-B" evidence="6">
    <location>
        <begin position="1712"/>
        <end position="1796"/>
    </location>
</feature>
<evidence type="ECO:0000313" key="9">
    <source>
        <dbReference type="EMBL" id="MBU9711361.1"/>
    </source>
</evidence>
<evidence type="ECO:0000259" key="7">
    <source>
        <dbReference type="Pfam" id="PF17802"/>
    </source>
</evidence>
<evidence type="ECO:0000259" key="5">
    <source>
        <dbReference type="Pfam" id="PF05737"/>
    </source>
</evidence>
<dbReference type="PANTHER" id="PTHR36108">
    <property type="entry name" value="COLOSSIN-B-RELATED"/>
    <property type="match status" value="1"/>
</dbReference>
<feature type="domain" description="SDR-like Ig" evidence="8">
    <location>
        <begin position="215"/>
        <end position="303"/>
    </location>
</feature>
<feature type="domain" description="CNA-B" evidence="6">
    <location>
        <begin position="2070"/>
        <end position="2150"/>
    </location>
</feature>
<evidence type="ECO:0000259" key="6">
    <source>
        <dbReference type="Pfam" id="PF05738"/>
    </source>
</evidence>
<dbReference type="Pfam" id="PF05738">
    <property type="entry name" value="Cna_B"/>
    <property type="match status" value="11"/>
</dbReference>
<dbReference type="Pfam" id="PF17961">
    <property type="entry name" value="Big_8"/>
    <property type="match status" value="2"/>
</dbReference>
<feature type="domain" description="CNA-B" evidence="6">
    <location>
        <begin position="1982"/>
        <end position="2062"/>
    </location>
</feature>
<feature type="domain" description="CNA-B" evidence="6">
    <location>
        <begin position="1894"/>
        <end position="1974"/>
    </location>
</feature>
<dbReference type="CDD" id="cd00222">
    <property type="entry name" value="CollagenBindB"/>
    <property type="match status" value="11"/>
</dbReference>
<keyword evidence="3" id="KW-0732">Signal</keyword>
<dbReference type="Pfam" id="PF05737">
    <property type="entry name" value="Collagen_bind"/>
    <property type="match status" value="4"/>
</dbReference>
<feature type="domain" description="SpaA-like prealbumin fold" evidence="7">
    <location>
        <begin position="1421"/>
        <end position="1508"/>
    </location>
</feature>
<name>A0ABS6JCF6_9BACI</name>
<keyword evidence="4" id="KW-1133">Transmembrane helix</keyword>
<protein>
    <submittedName>
        <fullName evidence="9">Cna B-type domain-containing protein</fullName>
    </submittedName>
</protein>
<dbReference type="InterPro" id="IPR041033">
    <property type="entry name" value="SpaA_PFL_dom_1"/>
</dbReference>
<feature type="domain" description="SpaA-like prealbumin fold" evidence="7">
    <location>
        <begin position="1322"/>
        <end position="1401"/>
    </location>
</feature>
<keyword evidence="10" id="KW-1185">Reference proteome</keyword>
<gene>
    <name evidence="9" type="ORF">KS419_06415</name>
</gene>
<evidence type="ECO:0000259" key="8">
    <source>
        <dbReference type="Pfam" id="PF17961"/>
    </source>
</evidence>